<accession>A0A1I2J165</accession>
<sequence length="166" mass="19300">MRTPVFELHIRPMIRAMDREHMRFAFDLWDYDQIVQHADDVAARIVVDMPPADFGGPWPDEWVQLFRRWMTTGFKRLEPGTAQYTWNQTTTATTLRATGTYPAAGYNGWLQLESETDTEKTYALYFEAPDNHPGGTPEDFNIRERYSAADNRSIFIRDNAGTHQIH</sequence>
<protein>
    <submittedName>
        <fullName evidence="1">Uncharacterized protein</fullName>
    </submittedName>
</protein>
<reference evidence="2" key="1">
    <citation type="submission" date="2016-10" db="EMBL/GenBank/DDBJ databases">
        <authorList>
            <person name="Varghese N."/>
            <person name="Submissions S."/>
        </authorList>
    </citation>
    <scope>NUCLEOTIDE SEQUENCE [LARGE SCALE GENOMIC DNA]</scope>
    <source>
        <strain evidence="2">CGMCC 1.10223</strain>
    </source>
</reference>
<dbReference type="AlphaFoldDB" id="A0A1I2J165"/>
<gene>
    <name evidence="1" type="ORF">SAMN04487969_1519</name>
</gene>
<dbReference type="Proteomes" id="UP000183410">
    <property type="component" value="Unassembled WGS sequence"/>
</dbReference>
<dbReference type="EMBL" id="FONN01000051">
    <property type="protein sequence ID" value="SFF48472.1"/>
    <property type="molecule type" value="Genomic_DNA"/>
</dbReference>
<organism evidence="1 2">
    <name type="scientific">Paenibacillus algorifonticola</name>
    <dbReference type="NCBI Taxonomy" id="684063"/>
    <lineage>
        <taxon>Bacteria</taxon>
        <taxon>Bacillati</taxon>
        <taxon>Bacillota</taxon>
        <taxon>Bacilli</taxon>
        <taxon>Bacillales</taxon>
        <taxon>Paenibacillaceae</taxon>
        <taxon>Paenibacillus</taxon>
    </lineage>
</organism>
<proteinExistence type="predicted"/>
<name>A0A1I2J165_9BACL</name>
<evidence type="ECO:0000313" key="1">
    <source>
        <dbReference type="EMBL" id="SFF48472.1"/>
    </source>
</evidence>
<evidence type="ECO:0000313" key="2">
    <source>
        <dbReference type="Proteomes" id="UP000183410"/>
    </source>
</evidence>
<keyword evidence="2" id="KW-1185">Reference proteome</keyword>